<feature type="compositionally biased region" description="Polar residues" evidence="1">
    <location>
        <begin position="75"/>
        <end position="86"/>
    </location>
</feature>
<feature type="compositionally biased region" description="Polar residues" evidence="1">
    <location>
        <begin position="164"/>
        <end position="174"/>
    </location>
</feature>
<feature type="compositionally biased region" description="Basic and acidic residues" evidence="1">
    <location>
        <begin position="90"/>
        <end position="102"/>
    </location>
</feature>
<feature type="region of interest" description="Disordered" evidence="1">
    <location>
        <begin position="147"/>
        <end position="182"/>
    </location>
</feature>
<reference evidence="2" key="1">
    <citation type="submission" date="2019-05" db="EMBL/GenBank/DDBJ databases">
        <title>The de novo reference genome and transcriptome assemblies of the wild tomato species Solanum chilense.</title>
        <authorList>
            <person name="Stam R."/>
            <person name="Nosenko T."/>
            <person name="Hoerger A.C."/>
            <person name="Stephan W."/>
            <person name="Seidel M.A."/>
            <person name="Kuhn J.M.M."/>
            <person name="Haberer G."/>
            <person name="Tellier A."/>
        </authorList>
    </citation>
    <scope>NUCLEOTIDE SEQUENCE</scope>
    <source>
        <tissue evidence="2">Mature leaves</tissue>
    </source>
</reference>
<organism evidence="2">
    <name type="scientific">Solanum chilense</name>
    <name type="common">Tomato</name>
    <name type="synonym">Lycopersicon chilense</name>
    <dbReference type="NCBI Taxonomy" id="4083"/>
    <lineage>
        <taxon>Eukaryota</taxon>
        <taxon>Viridiplantae</taxon>
        <taxon>Streptophyta</taxon>
        <taxon>Embryophyta</taxon>
        <taxon>Tracheophyta</taxon>
        <taxon>Spermatophyta</taxon>
        <taxon>Magnoliopsida</taxon>
        <taxon>eudicotyledons</taxon>
        <taxon>Gunneridae</taxon>
        <taxon>Pentapetalae</taxon>
        <taxon>asterids</taxon>
        <taxon>lamiids</taxon>
        <taxon>Solanales</taxon>
        <taxon>Solanaceae</taxon>
        <taxon>Solanoideae</taxon>
        <taxon>Solaneae</taxon>
        <taxon>Solanum</taxon>
        <taxon>Solanum subgen. Lycopersicon</taxon>
    </lineage>
</organism>
<accession>A0A6N2AFS0</accession>
<protein>
    <submittedName>
        <fullName evidence="2">Uncharacterized protein</fullName>
    </submittedName>
</protein>
<dbReference type="AlphaFoldDB" id="A0A6N2AFS0"/>
<gene>
    <name evidence="2" type="ORF">EJD97_018605</name>
</gene>
<feature type="region of interest" description="Disordered" evidence="1">
    <location>
        <begin position="75"/>
        <end position="127"/>
    </location>
</feature>
<sequence length="182" mass="20030">MLPLPTPHIAHNSLAVVDNAGVAVGGVDGDCQETHRINQSRSSKGKGKMVEQGSLNDKVPPDKINLNVSQQFSDKNVNPKVSNLGNDPSIHQRDNLDEYKELDSEDEYDPDTQFLGEGREPGEDIGTSYQIQKGPLLHTSNMEEIRDVTGKQGLSPRGRKILKSNKNTSINKPNTRSRSRGF</sequence>
<comment type="caution">
    <text evidence="2">The sequence shown here is derived from an EMBL/GenBank/DDBJ whole genome shotgun (WGS) entry which is preliminary data.</text>
</comment>
<dbReference type="EMBL" id="RXGB01051208">
    <property type="protein sequence ID" value="TMW80540.1"/>
    <property type="molecule type" value="Genomic_DNA"/>
</dbReference>
<feature type="region of interest" description="Disordered" evidence="1">
    <location>
        <begin position="36"/>
        <end position="63"/>
    </location>
</feature>
<evidence type="ECO:0000256" key="1">
    <source>
        <dbReference type="SAM" id="MobiDB-lite"/>
    </source>
</evidence>
<name>A0A6N2AFS0_SOLCI</name>
<proteinExistence type="predicted"/>
<evidence type="ECO:0000313" key="2">
    <source>
        <dbReference type="EMBL" id="TMW80540.1"/>
    </source>
</evidence>